<evidence type="ECO:0000313" key="2">
    <source>
        <dbReference type="Proteomes" id="UP000003963"/>
    </source>
</evidence>
<sequence>MMPQVCARCQRTTSQPVVVAIEYGASVGGGTVFACPDCAPTYPKQRDPFDPVSPPGQHS</sequence>
<keyword evidence="2" id="KW-1185">Reference proteome</keyword>
<dbReference type="STRING" id="457427.SSOG_05963"/>
<reference evidence="1 2" key="1">
    <citation type="submission" date="2009-02" db="EMBL/GenBank/DDBJ databases">
        <title>Annotation of Streptomyces hygroscopicus strain ATCC 53653.</title>
        <authorList>
            <consortium name="The Broad Institute Genome Sequencing Platform"/>
            <consortium name="Broad Institute Microbial Sequencing Center"/>
            <person name="Fischbach M."/>
            <person name="Godfrey P."/>
            <person name="Ward D."/>
            <person name="Young S."/>
            <person name="Zeng Q."/>
            <person name="Koehrsen M."/>
            <person name="Alvarado L."/>
            <person name="Berlin A.M."/>
            <person name="Bochicchio J."/>
            <person name="Borenstein D."/>
            <person name="Chapman S.B."/>
            <person name="Chen Z."/>
            <person name="Engels R."/>
            <person name="Freedman E."/>
            <person name="Gellesch M."/>
            <person name="Goldberg J."/>
            <person name="Griggs A."/>
            <person name="Gujja S."/>
            <person name="Heilman E.R."/>
            <person name="Heiman D.I."/>
            <person name="Hepburn T.A."/>
            <person name="Howarth C."/>
            <person name="Jen D."/>
            <person name="Larson L."/>
            <person name="Lewis B."/>
            <person name="Mehta T."/>
            <person name="Park D."/>
            <person name="Pearson M."/>
            <person name="Richards J."/>
            <person name="Roberts A."/>
            <person name="Saif S."/>
            <person name="Shea T.D."/>
            <person name="Shenoy N."/>
            <person name="Sisk P."/>
            <person name="Stolte C."/>
            <person name="Sykes S.N."/>
            <person name="Thomson T."/>
            <person name="Walk T."/>
            <person name="White J."/>
            <person name="Yandava C."/>
            <person name="Straight P."/>
            <person name="Clardy J."/>
            <person name="Hung D."/>
            <person name="Kolter R."/>
            <person name="Mekalanos J."/>
            <person name="Walker S."/>
            <person name="Walsh C.T."/>
            <person name="Wieland-Brown L.C."/>
            <person name="Haas B."/>
            <person name="Nusbaum C."/>
            <person name="Birren B."/>
        </authorList>
    </citation>
    <scope>NUCLEOTIDE SEQUENCE [LARGE SCALE GENOMIC DNA]</scope>
    <source>
        <strain evidence="1 2">ATCC 53653</strain>
    </source>
</reference>
<accession>D9WT28</accession>
<evidence type="ECO:0000313" key="1">
    <source>
        <dbReference type="EMBL" id="EFL26249.1"/>
    </source>
</evidence>
<dbReference type="AlphaFoldDB" id="D9WT28"/>
<proteinExistence type="predicted"/>
<organism evidence="1 2">
    <name type="scientific">Streptomyces himastatinicus ATCC 53653</name>
    <dbReference type="NCBI Taxonomy" id="457427"/>
    <lineage>
        <taxon>Bacteria</taxon>
        <taxon>Bacillati</taxon>
        <taxon>Actinomycetota</taxon>
        <taxon>Actinomycetes</taxon>
        <taxon>Kitasatosporales</taxon>
        <taxon>Streptomycetaceae</taxon>
        <taxon>Streptomyces</taxon>
        <taxon>Streptomyces violaceusniger group</taxon>
    </lineage>
</organism>
<name>D9WT28_9ACTN</name>
<dbReference type="EMBL" id="GG657754">
    <property type="protein sequence ID" value="EFL26249.1"/>
    <property type="molecule type" value="Genomic_DNA"/>
</dbReference>
<dbReference type="HOGENOM" id="CLU_202644_0_0_11"/>
<gene>
    <name evidence="1" type="ORF">SSOG_05963</name>
</gene>
<dbReference type="Proteomes" id="UP000003963">
    <property type="component" value="Unassembled WGS sequence"/>
</dbReference>
<protein>
    <submittedName>
        <fullName evidence="1">Uncharacterized protein</fullName>
    </submittedName>
</protein>